<dbReference type="GO" id="GO:0006412">
    <property type="term" value="P:translation"/>
    <property type="evidence" value="ECO:0007669"/>
    <property type="project" value="UniProtKB-UniRule"/>
</dbReference>
<keyword evidence="2" id="KW-0648">Protein biosynthesis</keyword>
<accession>A0A857N8W3</accession>
<dbReference type="RefSeq" id="WP_161932124.1">
    <property type="nucleotide sequence ID" value="NZ_CP047901.1"/>
</dbReference>
<dbReference type="KEGG" id="caqa:MICH65_0782"/>
<evidence type="ECO:0000313" key="4">
    <source>
        <dbReference type="Proteomes" id="UP000463983"/>
    </source>
</evidence>
<dbReference type="CDD" id="cd00487">
    <property type="entry name" value="Pep_deformylase"/>
    <property type="match status" value="1"/>
</dbReference>
<dbReference type="Gene3D" id="3.90.45.10">
    <property type="entry name" value="Peptide deformylase"/>
    <property type="match status" value="1"/>
</dbReference>
<dbReference type="SUPFAM" id="SSF56420">
    <property type="entry name" value="Peptide deformylase"/>
    <property type="match status" value="1"/>
</dbReference>
<dbReference type="InterPro" id="IPR036821">
    <property type="entry name" value="Peptide_deformylase_sf"/>
</dbReference>
<comment type="catalytic activity">
    <reaction evidence="2">
        <text>N-terminal N-formyl-L-methionyl-[peptide] + H2O = N-terminal L-methionyl-[peptide] + formate</text>
        <dbReference type="Rhea" id="RHEA:24420"/>
        <dbReference type="Rhea" id="RHEA-COMP:10639"/>
        <dbReference type="Rhea" id="RHEA-COMP:10640"/>
        <dbReference type="ChEBI" id="CHEBI:15377"/>
        <dbReference type="ChEBI" id="CHEBI:15740"/>
        <dbReference type="ChEBI" id="CHEBI:49298"/>
        <dbReference type="ChEBI" id="CHEBI:64731"/>
        <dbReference type="EC" id="3.5.1.88"/>
    </reaction>
</comment>
<proteinExistence type="inferred from homology"/>
<dbReference type="HAMAP" id="MF_00163">
    <property type="entry name" value="Pep_deformylase"/>
    <property type="match status" value="1"/>
</dbReference>
<dbReference type="InterPro" id="IPR023635">
    <property type="entry name" value="Peptide_deformylase"/>
</dbReference>
<feature type="binding site" evidence="2">
    <location>
        <position position="152"/>
    </location>
    <ligand>
        <name>Fe cation</name>
        <dbReference type="ChEBI" id="CHEBI:24875"/>
    </ligand>
</feature>
<dbReference type="AlphaFoldDB" id="A0A857N8W3"/>
<dbReference type="GO" id="GO:0042586">
    <property type="term" value="F:peptide deformylase activity"/>
    <property type="evidence" value="ECO:0007669"/>
    <property type="project" value="UniProtKB-UniRule"/>
</dbReference>
<feature type="binding site" evidence="2">
    <location>
        <position position="99"/>
    </location>
    <ligand>
        <name>Fe cation</name>
        <dbReference type="ChEBI" id="CHEBI:24875"/>
    </ligand>
</feature>
<comment type="function">
    <text evidence="2">Removes the formyl group from the N-terminal Met of newly synthesized proteins. Requires at least a dipeptide for an efficient rate of reaction. N-terminal L-methionine is a prerequisite for activity but the enzyme has broad specificity at other positions.</text>
</comment>
<evidence type="ECO:0000256" key="2">
    <source>
        <dbReference type="HAMAP-Rule" id="MF_00163"/>
    </source>
</evidence>
<keyword evidence="4" id="KW-1185">Reference proteome</keyword>
<dbReference type="PRINTS" id="PR01576">
    <property type="entry name" value="PDEFORMYLASE"/>
</dbReference>
<keyword evidence="2" id="KW-0479">Metal-binding</keyword>
<feature type="binding site" evidence="2">
    <location>
        <position position="148"/>
    </location>
    <ligand>
        <name>Fe cation</name>
        <dbReference type="ChEBI" id="CHEBI:24875"/>
    </ligand>
</feature>
<reference evidence="4" key="1">
    <citation type="journal article" date="2020" name="Microorganisms">
        <title>Complete Genome of a Member of a New Bacterial Lineage in the Microgenomates Group Reveals an Unusual Nucleotide Composition Disparity Between Two Strands of DNA and Limited Metabolic Potential.</title>
        <authorList>
            <person name="Kadnikov V.V."/>
            <person name="Mardanov A.V."/>
            <person name="Beletsky A.V."/>
            <person name="Karnachuk O.V."/>
            <person name="Ravin N.V."/>
        </authorList>
    </citation>
    <scope>NUCLEOTIDE SEQUENCE [LARGE SCALE GENOMIC DNA]</scope>
</reference>
<evidence type="ECO:0000313" key="3">
    <source>
        <dbReference type="EMBL" id="QHO63763.1"/>
    </source>
</evidence>
<dbReference type="GO" id="GO:0046872">
    <property type="term" value="F:metal ion binding"/>
    <property type="evidence" value="ECO:0007669"/>
    <property type="project" value="UniProtKB-KW"/>
</dbReference>
<keyword evidence="2" id="KW-0408">Iron</keyword>
<evidence type="ECO:0000256" key="1">
    <source>
        <dbReference type="ARBA" id="ARBA00010759"/>
    </source>
</evidence>
<protein>
    <recommendedName>
        <fullName evidence="2">Peptide deformylase</fullName>
        <shortName evidence="2">PDF</shortName>
        <ecNumber evidence="2">3.5.1.88</ecNumber>
    </recommendedName>
    <alternativeName>
        <fullName evidence="2">Polypeptide deformylase</fullName>
    </alternativeName>
</protein>
<dbReference type="NCBIfam" id="TIGR00079">
    <property type="entry name" value="pept_deformyl"/>
    <property type="match status" value="1"/>
</dbReference>
<feature type="active site" evidence="2">
    <location>
        <position position="149"/>
    </location>
</feature>
<comment type="similarity">
    <text evidence="1 2">Belongs to the polypeptide deformylase family.</text>
</comment>
<dbReference type="PIRSF" id="PIRSF004749">
    <property type="entry name" value="Pep_def"/>
    <property type="match status" value="1"/>
</dbReference>
<sequence>MKVLTTPHPFLRHTAKSINQLTTKTIREALQMIDTLKQARDPEGVGLAATQVGLDKRIFILLKPDKQATIYINPQIISTSKLTTSQKYPQDQDRPLEGCLSIPRIWGFVDRPYRIKARYQTFNPDQSNPTLTTVTKTLEGFRAIAFQHETDHLNGILFTDHILKQNGTILKETPSGLQPIKPEFLLS</sequence>
<organism evidence="3 4">
    <name type="scientific">Candidatus Chazhemtobacterium aquaticus</name>
    <dbReference type="NCBI Taxonomy" id="2715735"/>
    <lineage>
        <taxon>Bacteria</taxon>
        <taxon>Candidatus Chazhemtobacteraceae</taxon>
        <taxon>Candidatus Chazhemtobacterium</taxon>
    </lineage>
</organism>
<dbReference type="Proteomes" id="UP000463983">
    <property type="component" value="Chromosome"/>
</dbReference>
<dbReference type="PANTHER" id="PTHR10458:SF22">
    <property type="entry name" value="PEPTIDE DEFORMYLASE"/>
    <property type="match status" value="1"/>
</dbReference>
<gene>
    <name evidence="2" type="primary">def</name>
    <name evidence="3" type="ORF">MICH65_0782</name>
</gene>
<keyword evidence="2 3" id="KW-0378">Hydrolase</keyword>
<dbReference type="Pfam" id="PF01327">
    <property type="entry name" value="Pep_deformylase"/>
    <property type="match status" value="1"/>
</dbReference>
<dbReference type="PANTHER" id="PTHR10458">
    <property type="entry name" value="PEPTIDE DEFORMYLASE"/>
    <property type="match status" value="1"/>
</dbReference>
<comment type="cofactor">
    <cofactor evidence="2">
        <name>Fe(2+)</name>
        <dbReference type="ChEBI" id="CHEBI:29033"/>
    </cofactor>
    <text evidence="2">Binds 1 Fe(2+) ion.</text>
</comment>
<dbReference type="EMBL" id="CP047901">
    <property type="protein sequence ID" value="QHO63763.1"/>
    <property type="molecule type" value="Genomic_DNA"/>
</dbReference>
<dbReference type="EC" id="3.5.1.88" evidence="2"/>
<name>A0A857N8W3_9BACT</name>